<dbReference type="AlphaFoldDB" id="A0A2C8FDS8"/>
<dbReference type="Proteomes" id="UP000219215">
    <property type="component" value="Chromosome DPRO"/>
</dbReference>
<evidence type="ECO:0000313" key="1">
    <source>
        <dbReference type="EMBL" id="SOB60658.1"/>
    </source>
</evidence>
<dbReference type="RefSeq" id="WP_097013352.1">
    <property type="nucleotide sequence ID" value="NZ_LT907975.1"/>
</dbReference>
<dbReference type="EMBL" id="LT907975">
    <property type="protein sequence ID" value="SOB60658.1"/>
    <property type="molecule type" value="Genomic_DNA"/>
</dbReference>
<evidence type="ECO:0000313" key="2">
    <source>
        <dbReference type="Proteomes" id="UP000219215"/>
    </source>
</evidence>
<accession>A0A2C8FDS8</accession>
<name>A0A2C8FDS8_9BACT</name>
<proteinExistence type="predicted"/>
<gene>
    <name evidence="1" type="ORF">DPRO_3741</name>
</gene>
<keyword evidence="2" id="KW-1185">Reference proteome</keyword>
<sequence>MAVCLENGARIVEAQGFFMRHQFGLRHELMTRVNAFHLLLVTDLSGGYAPRYDVAQPLRKL</sequence>
<reference evidence="2" key="1">
    <citation type="submission" date="2017-09" db="EMBL/GenBank/DDBJ databases">
        <authorList>
            <person name="Regsiter A."/>
            <person name="William W."/>
        </authorList>
    </citation>
    <scope>NUCLEOTIDE SEQUENCE [LARGE SCALE GENOMIC DNA]</scope>
    <source>
        <strain evidence="2">500-1</strain>
    </source>
</reference>
<organism evidence="1 2">
    <name type="scientific">Pseudodesulfovibrio profundus</name>
    <dbReference type="NCBI Taxonomy" id="57320"/>
    <lineage>
        <taxon>Bacteria</taxon>
        <taxon>Pseudomonadati</taxon>
        <taxon>Thermodesulfobacteriota</taxon>
        <taxon>Desulfovibrionia</taxon>
        <taxon>Desulfovibrionales</taxon>
        <taxon>Desulfovibrionaceae</taxon>
    </lineage>
</organism>
<dbReference type="KEGG" id="pprf:DPRO_3741"/>
<protein>
    <submittedName>
        <fullName evidence="1">Uncharacterized protein</fullName>
    </submittedName>
</protein>
<dbReference type="OrthoDB" id="9890201at2"/>